<dbReference type="InterPro" id="IPR037150">
    <property type="entry name" value="H-NS_C_dom_sf"/>
</dbReference>
<reference evidence="8 9" key="1">
    <citation type="submission" date="2017-05" db="EMBL/GenBank/DDBJ databases">
        <authorList>
            <person name="Varghese N."/>
            <person name="Submissions S."/>
        </authorList>
    </citation>
    <scope>NUCLEOTIDE SEQUENCE [LARGE SCALE GENOMIC DNA]</scope>
    <source>
        <strain evidence="8 9">DSM 26001</strain>
    </source>
</reference>
<name>A0ABY1QQZ1_9BURK</name>
<dbReference type="GO" id="GO:0003677">
    <property type="term" value="F:DNA binding"/>
    <property type="evidence" value="ECO:0007669"/>
    <property type="project" value="UniProtKB-KW"/>
</dbReference>
<evidence type="ECO:0000256" key="2">
    <source>
        <dbReference type="ARBA" id="ARBA00010610"/>
    </source>
</evidence>
<evidence type="ECO:0000256" key="5">
    <source>
        <dbReference type="SAM" id="Coils"/>
    </source>
</evidence>
<protein>
    <submittedName>
        <fullName evidence="8">DNA-binding protein H-NS</fullName>
    </submittedName>
</protein>
<dbReference type="Pfam" id="PF00816">
    <property type="entry name" value="Histone_HNS"/>
    <property type="match status" value="1"/>
</dbReference>
<keyword evidence="5" id="KW-0175">Coiled coil</keyword>
<keyword evidence="9" id="KW-1185">Reference proteome</keyword>
<evidence type="ECO:0000259" key="7">
    <source>
        <dbReference type="SMART" id="SM00528"/>
    </source>
</evidence>
<comment type="subcellular location">
    <subcellularLocation>
        <location evidence="1">Cytoplasm</location>
        <location evidence="1">Nucleoid</location>
    </subcellularLocation>
</comment>
<feature type="region of interest" description="Disordered" evidence="6">
    <location>
        <begin position="49"/>
        <end position="94"/>
    </location>
</feature>
<comment type="similarity">
    <text evidence="2">Belongs to the histone-like protein H-NS family.</text>
</comment>
<sequence>MPTYKELQDQIQKLQQDAEEARLNEVKDALANIRKLMADYELSIDDIQAPSSEKKSKFSQSNIQFRDESGNTWSGRGRMPAWIKGKDKEQFRVG</sequence>
<evidence type="ECO:0000313" key="9">
    <source>
        <dbReference type="Proteomes" id="UP001158049"/>
    </source>
</evidence>
<keyword evidence="4 8" id="KW-0238">DNA-binding</keyword>
<dbReference type="PANTHER" id="PTHR38097">
    <property type="match status" value="1"/>
</dbReference>
<feature type="compositionally biased region" description="Basic and acidic residues" evidence="6">
    <location>
        <begin position="84"/>
        <end position="94"/>
    </location>
</feature>
<proteinExistence type="inferred from homology"/>
<accession>A0ABY1QQZ1</accession>
<dbReference type="InterPro" id="IPR027444">
    <property type="entry name" value="H-NS_C_dom"/>
</dbReference>
<gene>
    <name evidence="8" type="ORF">SAMN06295970_12784</name>
</gene>
<feature type="coiled-coil region" evidence="5">
    <location>
        <begin position="4"/>
        <end position="43"/>
    </location>
</feature>
<feature type="compositionally biased region" description="Polar residues" evidence="6">
    <location>
        <begin position="58"/>
        <end position="74"/>
    </location>
</feature>
<evidence type="ECO:0000313" key="8">
    <source>
        <dbReference type="EMBL" id="SMP78007.1"/>
    </source>
</evidence>
<dbReference type="SMART" id="SM00528">
    <property type="entry name" value="HNS"/>
    <property type="match status" value="1"/>
</dbReference>
<dbReference type="PANTHER" id="PTHR38097:SF2">
    <property type="entry name" value="DNA-BINDING PROTEIN STPA"/>
    <property type="match status" value="1"/>
</dbReference>
<comment type="caution">
    <text evidence="8">The sequence shown here is derived from an EMBL/GenBank/DDBJ whole genome shotgun (WGS) entry which is preliminary data.</text>
</comment>
<dbReference type="EMBL" id="FXUL01000027">
    <property type="protein sequence ID" value="SMP78007.1"/>
    <property type="molecule type" value="Genomic_DNA"/>
</dbReference>
<dbReference type="RefSeq" id="WP_283445025.1">
    <property type="nucleotide sequence ID" value="NZ_FXUL01000027.1"/>
</dbReference>
<dbReference type="SUPFAM" id="SSF81273">
    <property type="entry name" value="H-NS histone-like proteins"/>
    <property type="match status" value="1"/>
</dbReference>
<evidence type="ECO:0000256" key="4">
    <source>
        <dbReference type="ARBA" id="ARBA00023125"/>
    </source>
</evidence>
<evidence type="ECO:0000256" key="1">
    <source>
        <dbReference type="ARBA" id="ARBA00004453"/>
    </source>
</evidence>
<keyword evidence="3" id="KW-0963">Cytoplasm</keyword>
<dbReference type="Proteomes" id="UP001158049">
    <property type="component" value="Unassembled WGS sequence"/>
</dbReference>
<organism evidence="8 9">
    <name type="scientific">Noviherbaspirillum suwonense</name>
    <dbReference type="NCBI Taxonomy" id="1224511"/>
    <lineage>
        <taxon>Bacteria</taxon>
        <taxon>Pseudomonadati</taxon>
        <taxon>Pseudomonadota</taxon>
        <taxon>Betaproteobacteria</taxon>
        <taxon>Burkholderiales</taxon>
        <taxon>Oxalobacteraceae</taxon>
        <taxon>Noviherbaspirillum</taxon>
    </lineage>
</organism>
<dbReference type="Gene3D" id="4.10.430.10">
    <property type="entry name" value="Histone-like protein H-NS, C-terminal domain"/>
    <property type="match status" value="1"/>
</dbReference>
<evidence type="ECO:0000256" key="6">
    <source>
        <dbReference type="SAM" id="MobiDB-lite"/>
    </source>
</evidence>
<feature type="domain" description="DNA-binding protein H-NS-like C-terminal" evidence="7">
    <location>
        <begin position="53"/>
        <end position="93"/>
    </location>
</feature>
<evidence type="ECO:0000256" key="3">
    <source>
        <dbReference type="ARBA" id="ARBA00022490"/>
    </source>
</evidence>